<organism evidence="2 3">
    <name type="scientific">Actinomadura graeca</name>
    <dbReference type="NCBI Taxonomy" id="2750812"/>
    <lineage>
        <taxon>Bacteria</taxon>
        <taxon>Bacillati</taxon>
        <taxon>Actinomycetota</taxon>
        <taxon>Actinomycetes</taxon>
        <taxon>Streptosporangiales</taxon>
        <taxon>Thermomonosporaceae</taxon>
        <taxon>Actinomadura</taxon>
    </lineage>
</organism>
<feature type="compositionally biased region" description="Low complexity" evidence="1">
    <location>
        <begin position="7"/>
        <end position="22"/>
    </location>
</feature>
<feature type="compositionally biased region" description="Pro residues" evidence="1">
    <location>
        <begin position="30"/>
        <end position="50"/>
    </location>
</feature>
<proteinExistence type="predicted"/>
<geneLocation type="plasmid" evidence="2 3">
    <name>pAGRA3207_2</name>
</geneLocation>
<feature type="compositionally biased region" description="Low complexity" evidence="1">
    <location>
        <begin position="51"/>
        <end position="71"/>
    </location>
</feature>
<sequence>MTPPKNAGSRGAADKAAALSRGRQARRPGPAAPPATPPLPDMPAPPPAPSPTSATPAAPSRATPATPAGRAPDGHGRRGHLRKMSLEMTPDEHDRLKVWLVNAFGGDTRATPVLKALLAEAYTDPALTDRIRRRLDT</sequence>
<gene>
    <name evidence="2" type="ORF">AGRA3207_007883</name>
</gene>
<dbReference type="Proteomes" id="UP001049518">
    <property type="component" value="Plasmid pAGRA3207_2"/>
</dbReference>
<evidence type="ECO:0000313" key="3">
    <source>
        <dbReference type="Proteomes" id="UP001049518"/>
    </source>
</evidence>
<keyword evidence="3" id="KW-1185">Reference proteome</keyword>
<dbReference type="EMBL" id="CP059574">
    <property type="protein sequence ID" value="QXJ27085.1"/>
    <property type="molecule type" value="Genomic_DNA"/>
</dbReference>
<evidence type="ECO:0000256" key="1">
    <source>
        <dbReference type="SAM" id="MobiDB-lite"/>
    </source>
</evidence>
<dbReference type="RefSeq" id="WP_231336576.1">
    <property type="nucleotide sequence ID" value="NZ_CP059574.1"/>
</dbReference>
<name>A0ABX8R7M9_9ACTN</name>
<keyword evidence="2" id="KW-0614">Plasmid</keyword>
<accession>A0ABX8R7M9</accession>
<evidence type="ECO:0000313" key="2">
    <source>
        <dbReference type="EMBL" id="QXJ27085.1"/>
    </source>
</evidence>
<feature type="region of interest" description="Disordered" evidence="1">
    <location>
        <begin position="1"/>
        <end position="88"/>
    </location>
</feature>
<reference evidence="2" key="1">
    <citation type="submission" date="2020-07" db="EMBL/GenBank/DDBJ databases">
        <authorList>
            <person name="Tarantini F.S."/>
            <person name="Hong K.W."/>
            <person name="Chan K.G."/>
        </authorList>
    </citation>
    <scope>NUCLEOTIDE SEQUENCE</scope>
    <source>
        <strain evidence="2">32-07</strain>
        <plasmid evidence="2">pAGRA3207_2</plasmid>
    </source>
</reference>
<protein>
    <submittedName>
        <fullName evidence="2">Uncharacterized protein</fullName>
    </submittedName>
</protein>